<evidence type="ECO:0000256" key="1">
    <source>
        <dbReference type="SAM" id="Phobius"/>
    </source>
</evidence>
<dbReference type="SUPFAM" id="SSF53474">
    <property type="entry name" value="alpha/beta-Hydrolases"/>
    <property type="match status" value="1"/>
</dbReference>
<evidence type="ECO:0000313" key="3">
    <source>
        <dbReference type="Proteomes" id="UP000177876"/>
    </source>
</evidence>
<keyword evidence="1" id="KW-0472">Membrane</keyword>
<proteinExistence type="predicted"/>
<dbReference type="STRING" id="1797197.A2Y75_07885"/>
<organism evidence="2 3">
    <name type="scientific">Candidatus Solincola sediminis</name>
    <dbReference type="NCBI Taxonomy" id="1797199"/>
    <lineage>
        <taxon>Bacteria</taxon>
        <taxon>Bacillati</taxon>
        <taxon>Actinomycetota</taxon>
        <taxon>Candidatus Geothermincolia</taxon>
        <taxon>Candidatus Geothermincolales</taxon>
        <taxon>Candidatus Geothermincolaceae</taxon>
        <taxon>Candidatus Solincola</taxon>
    </lineage>
</organism>
<feature type="transmembrane region" description="Helical" evidence="1">
    <location>
        <begin position="638"/>
        <end position="659"/>
    </location>
</feature>
<keyword evidence="1" id="KW-0812">Transmembrane</keyword>
<reference evidence="2 3" key="1">
    <citation type="journal article" date="2016" name="Nat. Commun.">
        <title>Thousands of microbial genomes shed light on interconnected biogeochemical processes in an aquifer system.</title>
        <authorList>
            <person name="Anantharaman K."/>
            <person name="Brown C.T."/>
            <person name="Hug L.A."/>
            <person name="Sharon I."/>
            <person name="Castelle C.J."/>
            <person name="Probst A.J."/>
            <person name="Thomas B.C."/>
            <person name="Singh A."/>
            <person name="Wilkins M.J."/>
            <person name="Karaoz U."/>
            <person name="Brodie E.L."/>
            <person name="Williams K.H."/>
            <person name="Hubbard S.S."/>
            <person name="Banfield J.F."/>
        </authorList>
    </citation>
    <scope>NUCLEOTIDE SEQUENCE [LARGE SCALE GENOMIC DNA]</scope>
</reference>
<protein>
    <submittedName>
        <fullName evidence="2">Uncharacterized protein</fullName>
    </submittedName>
</protein>
<comment type="caution">
    <text evidence="2">The sequence shown here is derived from an EMBL/GenBank/DDBJ whole genome shotgun (WGS) entry which is preliminary data.</text>
</comment>
<dbReference type="Proteomes" id="UP000177876">
    <property type="component" value="Unassembled WGS sequence"/>
</dbReference>
<name>A0A1F2WSA5_9ACTN</name>
<dbReference type="EMBL" id="MELK01000010">
    <property type="protein sequence ID" value="OFW59782.1"/>
    <property type="molecule type" value="Genomic_DNA"/>
</dbReference>
<accession>A0A1F2WSA5</accession>
<evidence type="ECO:0000313" key="2">
    <source>
        <dbReference type="EMBL" id="OFW59782.1"/>
    </source>
</evidence>
<gene>
    <name evidence="2" type="ORF">A2Y75_07885</name>
</gene>
<keyword evidence="1" id="KW-1133">Transmembrane helix</keyword>
<sequence length="669" mass="72929">MKRATRLRLLATSILMILLMLMIAGPALGAASKVGSGASIKIPGLAAALPAVTSSRTWTDASTGVQEVIEERSLYAPPTLDRQVTYPDVLNNIPYMRYAVAGTAADSSQATAVVIALSGLHGGNGDFDCFAKQLVSKAKSDKGVNIEVWALDRRVNNLEDLTGLNEAERLASAGDVTGAAAAISGYYFQNQPINGKTFQGFYDDYNALFLSEFGLRIAMEDVYTLIKTVFPDQNVRKKKVYVCGDSLGVAMTADFISWDFDGDPNTLDDAGYNNIAGVLALDALMTPNALPITQDMLKFAAGFFPQALVDLLSITGTASYSVALAMIRDAQLSVNLPTNFFGYEPTTYIGVETFAILADFAPKEESQFYQTVAPYMTDPRTDVLLRIAMSKDLFEYYASYIVQKRVRFTNEALFGLTLDNNFNPITMNEASDGFLTGGPVEEKYFPLIGGFPWVPGVSNLISGFMPYDKMYIPSAQEPRQTPWTGPLYTWLNFNEIDGTDAAAYTSSAQEFTDVHDIAKCCYEGPSNVMEWYYTTRLFADILVASADGSEQYGINVLHKDQLANVPTFTRLCGEGTNIGYAWLNGMDTTGLVLPGYHHLDILTANMDRDPNAKNLLYMPLTDWIKSISAPEPVLDPCGLGSGLGVLMLGISLGLLSLAGQGLRRRRKRS</sequence>
<dbReference type="AlphaFoldDB" id="A0A1F2WSA5"/>
<dbReference type="InterPro" id="IPR029058">
    <property type="entry name" value="AB_hydrolase_fold"/>
</dbReference>